<feature type="transmembrane region" description="Helical" evidence="6">
    <location>
        <begin position="182"/>
        <end position="201"/>
    </location>
</feature>
<accession>A0ABT9ID35</accession>
<dbReference type="Pfam" id="PF04193">
    <property type="entry name" value="PQ-loop"/>
    <property type="match status" value="1"/>
</dbReference>
<gene>
    <name evidence="7" type="ORF">QOZ88_12620</name>
</gene>
<keyword evidence="8" id="KW-1185">Reference proteome</keyword>
<evidence type="ECO:0000256" key="2">
    <source>
        <dbReference type="ARBA" id="ARBA00022692"/>
    </source>
</evidence>
<keyword evidence="2 6" id="KW-0812">Transmembrane</keyword>
<feature type="region of interest" description="Disordered" evidence="5">
    <location>
        <begin position="290"/>
        <end position="317"/>
    </location>
</feature>
<dbReference type="Proteomes" id="UP001233673">
    <property type="component" value="Unassembled WGS sequence"/>
</dbReference>
<evidence type="ECO:0000256" key="6">
    <source>
        <dbReference type="SAM" id="Phobius"/>
    </source>
</evidence>
<dbReference type="NCBIfam" id="NF037967">
    <property type="entry name" value="SemiSWEET_1"/>
    <property type="match status" value="1"/>
</dbReference>
<evidence type="ECO:0000313" key="7">
    <source>
        <dbReference type="EMBL" id="MDP5183481.1"/>
    </source>
</evidence>
<feature type="compositionally biased region" description="Basic and acidic residues" evidence="5">
    <location>
        <begin position="296"/>
        <end position="308"/>
    </location>
</feature>
<keyword evidence="4 6" id="KW-0472">Membrane</keyword>
<reference evidence="8" key="1">
    <citation type="submission" date="2023-05" db="EMBL/GenBank/DDBJ databases">
        <title>Draft genome of Pseudofrankia sp. BMG5.37.</title>
        <authorList>
            <person name="Gtari M."/>
            <person name="Ghodhbane F."/>
            <person name="Sbissi I."/>
        </authorList>
    </citation>
    <scope>NUCLEOTIDE SEQUENCE [LARGE SCALE GENOMIC DNA]</scope>
    <source>
        <strain evidence="8">BMG 814</strain>
    </source>
</reference>
<feature type="transmembrane region" description="Helical" evidence="6">
    <location>
        <begin position="37"/>
        <end position="55"/>
    </location>
</feature>
<comment type="caution">
    <text evidence="7">The sequence shown here is derived from an EMBL/GenBank/DDBJ whole genome shotgun (WGS) entry which is preliminary data.</text>
</comment>
<keyword evidence="3 6" id="KW-1133">Transmembrane helix</keyword>
<feature type="transmembrane region" description="Helical" evidence="6">
    <location>
        <begin position="120"/>
        <end position="139"/>
    </location>
</feature>
<feature type="transmembrane region" description="Helical" evidence="6">
    <location>
        <begin position="90"/>
        <end position="108"/>
    </location>
</feature>
<evidence type="ECO:0000256" key="1">
    <source>
        <dbReference type="ARBA" id="ARBA00004141"/>
    </source>
</evidence>
<feature type="transmembrane region" description="Helical" evidence="6">
    <location>
        <begin position="61"/>
        <end position="81"/>
    </location>
</feature>
<evidence type="ECO:0000256" key="5">
    <source>
        <dbReference type="SAM" id="MobiDB-lite"/>
    </source>
</evidence>
<feature type="transmembrane region" description="Helical" evidence="6">
    <location>
        <begin position="159"/>
        <end position="176"/>
    </location>
</feature>
<name>A0ABT9ID35_9ACTN</name>
<evidence type="ECO:0000256" key="4">
    <source>
        <dbReference type="ARBA" id="ARBA00023136"/>
    </source>
</evidence>
<dbReference type="Gene3D" id="1.20.1280.290">
    <property type="match status" value="2"/>
</dbReference>
<sequence length="317" mass="32290">MSAALGILAATLSIAVVWPQVWLSCRHRRTLGLSPTSAWLAVALNLCWLAFGLLSGDPVQIVTNAVVGAGNAAVLVALLLTQPRLRAPRVLLRTASGAVVLAALATGGPATTGLLGTDPAAAAALLGGVASVVGAAAALPQPVSLLRDRTQDLSGLSPARWWLGSGSCAAWTGYGWCVDQPMVWLSAGIGLCCALVVCGMLRARRAVLPVAGSAAAAGDGAGVEAPLRQVGAEGVAHRRGAGRAPVHPAADLRLVLGPFEPGDDRPAWQALGQPRIEQLLPPGLLDGRLVGPAGARGEERRRLRDGDRLAVPGVEGR</sequence>
<dbReference type="InterPro" id="IPR006603">
    <property type="entry name" value="PQ-loop_rpt"/>
</dbReference>
<proteinExistence type="predicted"/>
<comment type="subcellular location">
    <subcellularLocation>
        <location evidence="1">Membrane</location>
        <topology evidence="1">Multi-pass membrane protein</topology>
    </subcellularLocation>
</comment>
<organism evidence="7 8">
    <name type="scientific">Blastococcus carthaginiensis</name>
    <dbReference type="NCBI Taxonomy" id="3050034"/>
    <lineage>
        <taxon>Bacteria</taxon>
        <taxon>Bacillati</taxon>
        <taxon>Actinomycetota</taxon>
        <taxon>Actinomycetes</taxon>
        <taxon>Geodermatophilales</taxon>
        <taxon>Geodermatophilaceae</taxon>
        <taxon>Blastococcus</taxon>
    </lineage>
</organism>
<dbReference type="RefSeq" id="WP_306000106.1">
    <property type="nucleotide sequence ID" value="NZ_JASNFN010000013.1"/>
</dbReference>
<protein>
    <submittedName>
        <fullName evidence="7">SemiSWEET transporter</fullName>
    </submittedName>
</protein>
<feature type="transmembrane region" description="Helical" evidence="6">
    <location>
        <begin position="6"/>
        <end position="25"/>
    </location>
</feature>
<evidence type="ECO:0000313" key="8">
    <source>
        <dbReference type="Proteomes" id="UP001233673"/>
    </source>
</evidence>
<evidence type="ECO:0000256" key="3">
    <source>
        <dbReference type="ARBA" id="ARBA00022989"/>
    </source>
</evidence>
<dbReference type="EMBL" id="JASNFN010000013">
    <property type="protein sequence ID" value="MDP5183481.1"/>
    <property type="molecule type" value="Genomic_DNA"/>
</dbReference>